<dbReference type="Proteomes" id="UP000005408">
    <property type="component" value="Unassembled WGS sequence"/>
</dbReference>
<evidence type="ECO:0000313" key="3">
    <source>
        <dbReference type="EnsemblMetazoa" id="G32417.2:cds"/>
    </source>
</evidence>
<evidence type="ECO:0000259" key="2">
    <source>
        <dbReference type="PROSITE" id="PS50017"/>
    </source>
</evidence>
<dbReference type="SUPFAM" id="SSF47986">
    <property type="entry name" value="DEATH domain"/>
    <property type="match status" value="1"/>
</dbReference>
<name>A0A8W8MD60_MAGGI</name>
<dbReference type="PROSITE" id="PS50017">
    <property type="entry name" value="DEATH_DOMAIN"/>
    <property type="match status" value="1"/>
</dbReference>
<evidence type="ECO:0000313" key="4">
    <source>
        <dbReference type="Proteomes" id="UP000005408"/>
    </source>
</evidence>
<dbReference type="EnsemblMetazoa" id="G32417.4">
    <property type="protein sequence ID" value="G32417.4:cds"/>
    <property type="gene ID" value="G32417"/>
</dbReference>
<feature type="domain" description="Death" evidence="2">
    <location>
        <begin position="82"/>
        <end position="157"/>
    </location>
</feature>
<dbReference type="InterPro" id="IPR000488">
    <property type="entry name" value="Death_dom"/>
</dbReference>
<dbReference type="InterPro" id="IPR011029">
    <property type="entry name" value="DEATH-like_dom_sf"/>
</dbReference>
<dbReference type="CDD" id="cd01670">
    <property type="entry name" value="Death"/>
    <property type="match status" value="1"/>
</dbReference>
<feature type="region of interest" description="Disordered" evidence="1">
    <location>
        <begin position="1"/>
        <end position="29"/>
    </location>
</feature>
<protein>
    <recommendedName>
        <fullName evidence="2">Death domain-containing protein</fullName>
    </recommendedName>
</protein>
<reference evidence="3" key="1">
    <citation type="submission" date="2022-08" db="UniProtKB">
        <authorList>
            <consortium name="EnsemblMetazoa"/>
        </authorList>
    </citation>
    <scope>IDENTIFICATION</scope>
    <source>
        <strain evidence="3">05x7-T-G4-1.051#20</strain>
    </source>
</reference>
<dbReference type="AlphaFoldDB" id="A0A8W8MD60"/>
<accession>A0A8W8MD60</accession>
<sequence>MSELHSDRRENNGADQRIESGSVDTPRARARSVMTTKLYGGRPSSAFSNRVTSARKKKEDVLVLSHQSLMTFASFVNQQLIEQIAVKLGVHRSTINKIKTNVIDEVSKLNEPIVLQNFKMLWSWRGPKSTSRMVEQLLNVLRGINRWELAAVVSTAHKEQRRMRMTDFM</sequence>
<keyword evidence="4" id="KW-1185">Reference proteome</keyword>
<dbReference type="EnsemblMetazoa" id="G32417.2">
    <property type="protein sequence ID" value="G32417.2:cds"/>
    <property type="gene ID" value="G32417"/>
</dbReference>
<dbReference type="OMA" id="RGINRWE"/>
<dbReference type="GO" id="GO:0007165">
    <property type="term" value="P:signal transduction"/>
    <property type="evidence" value="ECO:0007669"/>
    <property type="project" value="InterPro"/>
</dbReference>
<dbReference type="Gene3D" id="1.10.533.10">
    <property type="entry name" value="Death Domain, Fas"/>
    <property type="match status" value="1"/>
</dbReference>
<dbReference type="OrthoDB" id="6131278at2759"/>
<evidence type="ECO:0000256" key="1">
    <source>
        <dbReference type="SAM" id="MobiDB-lite"/>
    </source>
</evidence>
<organism evidence="3 4">
    <name type="scientific">Magallana gigas</name>
    <name type="common">Pacific oyster</name>
    <name type="synonym">Crassostrea gigas</name>
    <dbReference type="NCBI Taxonomy" id="29159"/>
    <lineage>
        <taxon>Eukaryota</taxon>
        <taxon>Metazoa</taxon>
        <taxon>Spiralia</taxon>
        <taxon>Lophotrochozoa</taxon>
        <taxon>Mollusca</taxon>
        <taxon>Bivalvia</taxon>
        <taxon>Autobranchia</taxon>
        <taxon>Pteriomorphia</taxon>
        <taxon>Ostreida</taxon>
        <taxon>Ostreoidea</taxon>
        <taxon>Ostreidae</taxon>
        <taxon>Magallana</taxon>
    </lineage>
</organism>
<dbReference type="EnsemblMetazoa" id="G32417.1">
    <property type="protein sequence ID" value="G32417.1:cds"/>
    <property type="gene ID" value="G32417"/>
</dbReference>
<proteinExistence type="predicted"/>
<feature type="compositionally biased region" description="Basic and acidic residues" evidence="1">
    <location>
        <begin position="1"/>
        <end position="18"/>
    </location>
</feature>